<feature type="binding site" evidence="14">
    <location>
        <position position="174"/>
    </location>
    <ligand>
        <name>Mg(2+)</name>
        <dbReference type="ChEBI" id="CHEBI:18420"/>
    </ligand>
</feature>
<dbReference type="NCBIfam" id="TIGR02009">
    <property type="entry name" value="PGMB-YQAB-SF"/>
    <property type="match status" value="1"/>
</dbReference>
<feature type="binding site" evidence="14">
    <location>
        <position position="13"/>
    </location>
    <ligand>
        <name>Mg(2+)</name>
        <dbReference type="ChEBI" id="CHEBI:18420"/>
    </ligand>
</feature>
<protein>
    <recommendedName>
        <fullName evidence="11">Beta-phosphoglucomutase</fullName>
        <ecNumber evidence="10">5.4.2.6</ecNumber>
    </recommendedName>
</protein>
<evidence type="ECO:0000256" key="15">
    <source>
        <dbReference type="PIRSR" id="PIRSR610972-4"/>
    </source>
</evidence>
<keyword evidence="17" id="KW-1185">Reference proteome</keyword>
<feature type="site" description="Important for catalytic activity and assists the phosphoryl transfer reaction to Asp8 by balancing charge and orienting the reacting groups" evidence="15">
    <location>
        <position position="149"/>
    </location>
</feature>
<evidence type="ECO:0000256" key="13">
    <source>
        <dbReference type="PIRSR" id="PIRSR610972-2"/>
    </source>
</evidence>
<dbReference type="STRING" id="1321606.SAMD00020551_2709"/>
<keyword evidence="8" id="KW-0119">Carbohydrate metabolism</keyword>
<name>A0A0A8X3P9_MESS1</name>
<feature type="binding site" evidence="13">
    <location>
        <position position="27"/>
    </location>
    <ligand>
        <name>substrate</name>
    </ligand>
</feature>
<evidence type="ECO:0000256" key="12">
    <source>
        <dbReference type="PIRSR" id="PIRSR610972-1"/>
    </source>
</evidence>
<comment type="caution">
    <text evidence="16">The sequence shown here is derived from an EMBL/GenBank/DDBJ whole genome shotgun (WGS) entry which is preliminary data.</text>
</comment>
<dbReference type="InterPro" id="IPR023198">
    <property type="entry name" value="PGP-like_dom2"/>
</dbReference>
<gene>
    <name evidence="16" type="ORF">SAMD00020551_2709</name>
</gene>
<comment type="subcellular location">
    <subcellularLocation>
        <location evidence="1">Cytoplasm</location>
    </subcellularLocation>
</comment>
<feature type="binding site" evidence="14">
    <location>
        <position position="11"/>
    </location>
    <ligand>
        <name>Mg(2+)</name>
        <dbReference type="ChEBI" id="CHEBI:18420"/>
    </ligand>
</feature>
<dbReference type="InterPro" id="IPR010976">
    <property type="entry name" value="B-phosphoglucomutase_hydrolase"/>
</dbReference>
<proteinExistence type="inferred from homology"/>
<keyword evidence="4" id="KW-0597">Phosphoprotein</keyword>
<feature type="active site" description="Nucleophile" evidence="12">
    <location>
        <position position="11"/>
    </location>
</feature>
<dbReference type="SFLD" id="SFLDG01135">
    <property type="entry name" value="C1.5.6:_HAD__Beta-PGM__Phospha"/>
    <property type="match status" value="1"/>
</dbReference>
<dbReference type="AlphaFoldDB" id="A0A0A8X3P9"/>
<reference evidence="16 17" key="1">
    <citation type="submission" date="2013-06" db="EMBL/GenBank/DDBJ databases">
        <title>Whole genome shotgun sequence of Bacillus selenatarsenatis SF-1.</title>
        <authorList>
            <person name="Kuroda M."/>
            <person name="Sei K."/>
            <person name="Yamashita M."/>
            <person name="Ike M."/>
        </authorList>
    </citation>
    <scope>NUCLEOTIDE SEQUENCE [LARGE SCALE GENOMIC DNA]</scope>
    <source>
        <strain evidence="16 17">SF-1</strain>
    </source>
</reference>
<keyword evidence="3" id="KW-0963">Cytoplasm</keyword>
<feature type="binding site" evidence="13">
    <location>
        <position position="80"/>
    </location>
    <ligand>
        <name>substrate</name>
    </ligand>
</feature>
<evidence type="ECO:0000256" key="9">
    <source>
        <dbReference type="ARBA" id="ARBA00044926"/>
    </source>
</evidence>
<dbReference type="NCBIfam" id="TIGR01990">
    <property type="entry name" value="bPGM"/>
    <property type="match status" value="1"/>
</dbReference>
<dbReference type="InterPro" id="IPR010972">
    <property type="entry name" value="Beta-PGM"/>
</dbReference>
<evidence type="ECO:0000256" key="11">
    <source>
        <dbReference type="ARBA" id="ARBA00044991"/>
    </source>
</evidence>
<feature type="binding site" evidence="13">
    <location>
        <position position="54"/>
    </location>
    <ligand>
        <name>substrate</name>
    </ligand>
</feature>
<evidence type="ECO:0000256" key="14">
    <source>
        <dbReference type="PIRSR" id="PIRSR610972-3"/>
    </source>
</evidence>
<evidence type="ECO:0000256" key="2">
    <source>
        <dbReference type="ARBA" id="ARBA00006171"/>
    </source>
</evidence>
<feature type="binding site" evidence="13">
    <location>
        <begin position="11"/>
        <end position="13"/>
    </location>
    <ligand>
        <name>substrate</name>
    </ligand>
</feature>
<dbReference type="InterPro" id="IPR006439">
    <property type="entry name" value="HAD-SF_hydro_IA"/>
</dbReference>
<evidence type="ECO:0000256" key="4">
    <source>
        <dbReference type="ARBA" id="ARBA00022553"/>
    </source>
</evidence>
<dbReference type="PANTHER" id="PTHR46193:SF18">
    <property type="entry name" value="HEXITOL PHOSPHATASE B"/>
    <property type="match status" value="1"/>
</dbReference>
<evidence type="ECO:0000313" key="17">
    <source>
        <dbReference type="Proteomes" id="UP000031014"/>
    </source>
</evidence>
<accession>A0A0A8X3P9</accession>
<dbReference type="Gene3D" id="1.10.150.240">
    <property type="entry name" value="Putative phosphatase, domain 2"/>
    <property type="match status" value="1"/>
</dbReference>
<dbReference type="InterPro" id="IPR036412">
    <property type="entry name" value="HAD-like_sf"/>
</dbReference>
<evidence type="ECO:0000256" key="7">
    <source>
        <dbReference type="ARBA" id="ARBA00023235"/>
    </source>
</evidence>
<keyword evidence="5 14" id="KW-0479">Metal-binding</keyword>
<evidence type="ECO:0000313" key="16">
    <source>
        <dbReference type="EMBL" id="GAM14558.1"/>
    </source>
</evidence>
<dbReference type="NCBIfam" id="TIGR01509">
    <property type="entry name" value="HAD-SF-IA-v3"/>
    <property type="match status" value="1"/>
</dbReference>
<organism evidence="16 17">
    <name type="scientific">Mesobacillus selenatarsenatis (strain DSM 18680 / JCM 14380 / FERM P-15431 / SF-1)</name>
    <dbReference type="NCBI Taxonomy" id="1321606"/>
    <lineage>
        <taxon>Bacteria</taxon>
        <taxon>Bacillati</taxon>
        <taxon>Bacillota</taxon>
        <taxon>Bacilli</taxon>
        <taxon>Bacillales</taxon>
        <taxon>Bacillaceae</taxon>
        <taxon>Mesobacillus</taxon>
    </lineage>
</organism>
<evidence type="ECO:0000256" key="3">
    <source>
        <dbReference type="ARBA" id="ARBA00022490"/>
    </source>
</evidence>
<comment type="catalytic activity">
    <reaction evidence="9">
        <text>beta-D-glucose 1-phosphate = beta-D-glucose 6-phosphate</text>
        <dbReference type="Rhea" id="RHEA:20113"/>
        <dbReference type="ChEBI" id="CHEBI:57684"/>
        <dbReference type="ChEBI" id="CHEBI:58247"/>
        <dbReference type="EC" id="5.4.2.6"/>
    </reaction>
</comment>
<dbReference type="GO" id="GO:0005737">
    <property type="term" value="C:cytoplasm"/>
    <property type="evidence" value="ECO:0007669"/>
    <property type="project" value="UniProtKB-SubCell"/>
</dbReference>
<dbReference type="Proteomes" id="UP000031014">
    <property type="component" value="Unassembled WGS sequence"/>
</dbReference>
<dbReference type="EMBL" id="BASE01000060">
    <property type="protein sequence ID" value="GAM14558.1"/>
    <property type="molecule type" value="Genomic_DNA"/>
</dbReference>
<dbReference type="CDD" id="cd02598">
    <property type="entry name" value="HAD_BPGM"/>
    <property type="match status" value="1"/>
</dbReference>
<feature type="active site" description="Proton donor/acceptor" evidence="12">
    <location>
        <position position="13"/>
    </location>
</feature>
<feature type="binding site" evidence="14">
    <location>
        <position position="173"/>
    </location>
    <ligand>
        <name>Mg(2+)</name>
        <dbReference type="ChEBI" id="CHEBI:18420"/>
    </ligand>
</feature>
<feature type="binding site" evidence="13">
    <location>
        <position position="149"/>
    </location>
    <ligand>
        <name>substrate</name>
    </ligand>
</feature>
<dbReference type="SFLD" id="SFLDG01129">
    <property type="entry name" value="C1.5:_HAD__Beta-PGM__Phosphata"/>
    <property type="match status" value="1"/>
</dbReference>
<evidence type="ECO:0000256" key="1">
    <source>
        <dbReference type="ARBA" id="ARBA00004496"/>
    </source>
</evidence>
<dbReference type="PANTHER" id="PTHR46193">
    <property type="entry name" value="6-PHOSPHOGLUCONATE PHOSPHATASE"/>
    <property type="match status" value="1"/>
</dbReference>
<evidence type="ECO:0000256" key="10">
    <source>
        <dbReference type="ARBA" id="ARBA00044968"/>
    </source>
</evidence>
<dbReference type="SFLD" id="SFLDS00003">
    <property type="entry name" value="Haloacid_Dehalogenase"/>
    <property type="match status" value="1"/>
</dbReference>
<evidence type="ECO:0000256" key="6">
    <source>
        <dbReference type="ARBA" id="ARBA00022842"/>
    </source>
</evidence>
<feature type="site" description="Important for catalytic activity and assists the phosphoryl transfer reaction to Asp8 by balancing charge and orienting the reacting groups" evidence="15">
    <location>
        <position position="118"/>
    </location>
</feature>
<feature type="binding site" evidence="13">
    <location>
        <begin position="118"/>
        <end position="122"/>
    </location>
    <ligand>
        <name>substrate</name>
    </ligand>
</feature>
<comment type="cofactor">
    <cofactor evidence="14">
        <name>Mg(2+)</name>
        <dbReference type="ChEBI" id="CHEBI:18420"/>
    </cofactor>
    <text evidence="14">Binds 2 magnesium ions per subunit.</text>
</comment>
<comment type="similarity">
    <text evidence="2">Belongs to the HAD-like hydrolase superfamily. CbbY/CbbZ/Gph/YieH family.</text>
</comment>
<evidence type="ECO:0000256" key="5">
    <source>
        <dbReference type="ARBA" id="ARBA00022723"/>
    </source>
</evidence>
<dbReference type="Gene3D" id="3.40.50.1000">
    <property type="entry name" value="HAD superfamily/HAD-like"/>
    <property type="match status" value="1"/>
</dbReference>
<sequence length="222" mass="24084">MTRPLKAFIFDLDGVITDTAEYHFLAWQALAQDLGITFTREDNEELKGVSRMDSLEKILELGGRTGDFTAEEKDALADKKNDHYLTLIQNITPADLLPAIKELITDIKAKGLKLGMASASKNAFTVMESLGMKSEFDIIVDAKTVVNGKPHPEVFLRAAEMLGVEPEACIGVEDAAAGVQAIKSAGMFAVAVGPKESFENADIVYASTAELSLERILEVYNA</sequence>
<dbReference type="InterPro" id="IPR023214">
    <property type="entry name" value="HAD_sf"/>
</dbReference>
<dbReference type="RefSeq" id="WP_041966296.1">
    <property type="nucleotide sequence ID" value="NZ_BASE01000060.1"/>
</dbReference>
<keyword evidence="7 16" id="KW-0413">Isomerase</keyword>
<dbReference type="SUPFAM" id="SSF56784">
    <property type="entry name" value="HAD-like"/>
    <property type="match status" value="1"/>
</dbReference>
<dbReference type="Pfam" id="PF00702">
    <property type="entry name" value="Hydrolase"/>
    <property type="match status" value="1"/>
</dbReference>
<dbReference type="SFLD" id="SFLDF00046">
    <property type="entry name" value="beta-phosphoglucomutase"/>
    <property type="match status" value="1"/>
</dbReference>
<dbReference type="GO" id="GO:0008801">
    <property type="term" value="F:beta-phosphoglucomutase activity"/>
    <property type="evidence" value="ECO:0007669"/>
    <property type="project" value="UniProtKB-EC"/>
</dbReference>
<dbReference type="InterPro" id="IPR051600">
    <property type="entry name" value="Beta-PGM-like"/>
</dbReference>
<dbReference type="GO" id="GO:0005975">
    <property type="term" value="P:carbohydrate metabolic process"/>
    <property type="evidence" value="ECO:0007669"/>
    <property type="project" value="InterPro"/>
</dbReference>
<feature type="binding site" evidence="13">
    <location>
        <begin position="46"/>
        <end position="51"/>
    </location>
    <ligand>
        <name>substrate</name>
    </ligand>
</feature>
<dbReference type="OrthoDB" id="9797743at2"/>
<dbReference type="FunFam" id="1.10.150.240:FF:000010">
    <property type="entry name" value="Beta-phosphoglucomutase"/>
    <property type="match status" value="1"/>
</dbReference>
<keyword evidence="6 14" id="KW-0460">Magnesium</keyword>
<dbReference type="EC" id="5.4.2.6" evidence="10"/>
<evidence type="ECO:0000256" key="8">
    <source>
        <dbReference type="ARBA" id="ARBA00023277"/>
    </source>
</evidence>
<dbReference type="GO" id="GO:0000287">
    <property type="term" value="F:magnesium ion binding"/>
    <property type="evidence" value="ECO:0007669"/>
    <property type="project" value="InterPro"/>
</dbReference>